<dbReference type="NCBIfam" id="NF009489">
    <property type="entry name" value="PRK12851.1"/>
    <property type="match status" value="1"/>
</dbReference>
<dbReference type="NCBIfam" id="NF009487">
    <property type="entry name" value="PRK12849.1"/>
    <property type="match status" value="1"/>
</dbReference>
<evidence type="ECO:0000256" key="5">
    <source>
        <dbReference type="RuleBase" id="RU000418"/>
    </source>
</evidence>
<dbReference type="SUPFAM" id="SSF48592">
    <property type="entry name" value="GroEL equatorial domain-like"/>
    <property type="match status" value="1"/>
</dbReference>
<evidence type="ECO:0000256" key="4">
    <source>
        <dbReference type="ARBA" id="ARBA00023186"/>
    </source>
</evidence>
<dbReference type="CDD" id="cd03344">
    <property type="entry name" value="GroEL"/>
    <property type="match status" value="1"/>
</dbReference>
<dbReference type="InterPro" id="IPR001844">
    <property type="entry name" value="Cpn60/GroEL"/>
</dbReference>
<reference evidence="6 7" key="1">
    <citation type="submission" date="2019-06" db="EMBL/GenBank/DDBJ databases">
        <title>A chromosomal-level reference genome of Carpinus fangiana (Coryloideae, Betulaceae).</title>
        <authorList>
            <person name="Yang X."/>
            <person name="Wang Z."/>
            <person name="Zhang L."/>
            <person name="Hao G."/>
            <person name="Liu J."/>
            <person name="Yang Y."/>
        </authorList>
    </citation>
    <scope>NUCLEOTIDE SEQUENCE [LARGE SCALE GENOMIC DNA]</scope>
    <source>
        <strain evidence="6">Cfa_2016G</strain>
        <tissue evidence="6">Leaf</tissue>
    </source>
</reference>
<dbReference type="AlphaFoldDB" id="A0A5N6QCJ8"/>
<dbReference type="Gene3D" id="3.50.7.10">
    <property type="entry name" value="GroEL"/>
    <property type="match status" value="1"/>
</dbReference>
<sequence length="589" mass="62784">MSVSFSSSSLFSQKPLLPNLFGNQRVSGLWSNPQIVRKFVVRAGAKRVSFGKECREALQAGIDKLADAVSITLGPRGRNVVLFESDTLKVINDGVTIARSIELSDAVENAGAMLIQEVASKMNDLAGDGTTTAIVLARAMIKSGALAVAFGANPISLRKGMDKTVKELVKVLKKKSVPVKGRDDIKAVASISAGNDECIGNLIAEAIEKIGPDGIISIESSTSSETFVIIEEGMKIDKGYMSPHFITDQNKSVVEFDNAKVLVTDQKISNVKELVPLLEKTTQLSVPLLIIAEDISRQVLETLVVNKMQGLLNVAVVKCPGVGEGKKALLQDIALMTGADFLSGDLGLKLDGATSDQLGIARKVTITSNSTTIVADPTTKAEIQARILQIKKDLAETDNAYLSRKLSERIAKLSGGVAVIKQNEWDQVGAHTEVELEDRKLRVEDAKNATFAAMDEGIVPGGGSTYVHLSELIPIIKNSMEDLDEQIGADIVAKALLAPAKSIATNAGVDGDVVVEKTRTCDWRTGYNAMTCRYEDLLSAGVADPCRVSRCALQSAVSVAGVVLTTQAVLVEKTKKPKPRIPQVPGITP</sequence>
<dbReference type="NCBIfam" id="NF009488">
    <property type="entry name" value="PRK12850.1"/>
    <property type="match status" value="1"/>
</dbReference>
<dbReference type="SUPFAM" id="SSF52029">
    <property type="entry name" value="GroEL apical domain-like"/>
    <property type="match status" value="1"/>
</dbReference>
<dbReference type="GO" id="GO:0140662">
    <property type="term" value="F:ATP-dependent protein folding chaperone"/>
    <property type="evidence" value="ECO:0007669"/>
    <property type="project" value="InterPro"/>
</dbReference>
<dbReference type="SUPFAM" id="SSF54849">
    <property type="entry name" value="GroEL-intermediate domain like"/>
    <property type="match status" value="1"/>
</dbReference>
<dbReference type="InterPro" id="IPR002423">
    <property type="entry name" value="Cpn60/GroEL/TCP-1"/>
</dbReference>
<evidence type="ECO:0000313" key="7">
    <source>
        <dbReference type="Proteomes" id="UP000327013"/>
    </source>
</evidence>
<dbReference type="Proteomes" id="UP000327013">
    <property type="component" value="Chromosome 1"/>
</dbReference>
<evidence type="ECO:0000256" key="1">
    <source>
        <dbReference type="ARBA" id="ARBA00006607"/>
    </source>
</evidence>
<dbReference type="InterPro" id="IPR027410">
    <property type="entry name" value="TCP-1-like_intermed_sf"/>
</dbReference>
<protein>
    <submittedName>
        <fullName evidence="6">Uncharacterized protein</fullName>
    </submittedName>
</protein>
<dbReference type="NCBIfam" id="TIGR02348">
    <property type="entry name" value="GroEL"/>
    <property type="match status" value="1"/>
</dbReference>
<name>A0A5N6QCJ8_9ROSI</name>
<dbReference type="PRINTS" id="PR00298">
    <property type="entry name" value="CHAPERONIN60"/>
</dbReference>
<evidence type="ECO:0000256" key="2">
    <source>
        <dbReference type="ARBA" id="ARBA00022741"/>
    </source>
</evidence>
<dbReference type="Gene3D" id="3.30.260.10">
    <property type="entry name" value="TCP-1-like chaperonin intermediate domain"/>
    <property type="match status" value="1"/>
</dbReference>
<evidence type="ECO:0000313" key="6">
    <source>
        <dbReference type="EMBL" id="KAE7995950.1"/>
    </source>
</evidence>
<dbReference type="InterPro" id="IPR027409">
    <property type="entry name" value="GroEL-like_apical_dom_sf"/>
</dbReference>
<dbReference type="InterPro" id="IPR027413">
    <property type="entry name" value="GROEL-like_equatorial_sf"/>
</dbReference>
<dbReference type="InterPro" id="IPR018370">
    <property type="entry name" value="Chaperonin_Cpn60_CS"/>
</dbReference>
<accession>A0A5N6QCJ8</accession>
<keyword evidence="4" id="KW-0143">Chaperone</keyword>
<dbReference type="Gene3D" id="1.10.560.10">
    <property type="entry name" value="GroEL-like equatorial domain"/>
    <property type="match status" value="1"/>
</dbReference>
<dbReference type="FunFam" id="3.50.7.10:FF:000001">
    <property type="entry name" value="60 kDa chaperonin"/>
    <property type="match status" value="1"/>
</dbReference>
<dbReference type="NCBIfam" id="NF000592">
    <property type="entry name" value="PRK00013.1"/>
    <property type="match status" value="1"/>
</dbReference>
<dbReference type="EMBL" id="CM017321">
    <property type="protein sequence ID" value="KAE7995950.1"/>
    <property type="molecule type" value="Genomic_DNA"/>
</dbReference>
<keyword evidence="3" id="KW-0067">ATP-binding</keyword>
<keyword evidence="7" id="KW-1185">Reference proteome</keyword>
<organism evidence="6 7">
    <name type="scientific">Carpinus fangiana</name>
    <dbReference type="NCBI Taxonomy" id="176857"/>
    <lineage>
        <taxon>Eukaryota</taxon>
        <taxon>Viridiplantae</taxon>
        <taxon>Streptophyta</taxon>
        <taxon>Embryophyta</taxon>
        <taxon>Tracheophyta</taxon>
        <taxon>Spermatophyta</taxon>
        <taxon>Magnoliopsida</taxon>
        <taxon>eudicotyledons</taxon>
        <taxon>Gunneridae</taxon>
        <taxon>Pentapetalae</taxon>
        <taxon>rosids</taxon>
        <taxon>fabids</taxon>
        <taxon>Fagales</taxon>
        <taxon>Betulaceae</taxon>
        <taxon>Carpinus</taxon>
    </lineage>
</organism>
<dbReference type="GO" id="GO:0005524">
    <property type="term" value="F:ATP binding"/>
    <property type="evidence" value="ECO:0007669"/>
    <property type="project" value="UniProtKB-KW"/>
</dbReference>
<dbReference type="OrthoDB" id="1733909at2759"/>
<dbReference type="PROSITE" id="PS00296">
    <property type="entry name" value="CHAPERONINS_CPN60"/>
    <property type="match status" value="1"/>
</dbReference>
<gene>
    <name evidence="6" type="ORF">FH972_000705</name>
</gene>
<dbReference type="Pfam" id="PF00118">
    <property type="entry name" value="Cpn60_TCP1"/>
    <property type="match status" value="1"/>
</dbReference>
<proteinExistence type="inferred from homology"/>
<dbReference type="PANTHER" id="PTHR45633">
    <property type="entry name" value="60 KDA HEAT SHOCK PROTEIN, MITOCHONDRIAL"/>
    <property type="match status" value="1"/>
</dbReference>
<comment type="similarity">
    <text evidence="1 5">Belongs to the chaperonin (HSP60) family.</text>
</comment>
<evidence type="ECO:0000256" key="3">
    <source>
        <dbReference type="ARBA" id="ARBA00022840"/>
    </source>
</evidence>
<keyword evidence="2" id="KW-0547">Nucleotide-binding</keyword>
<dbReference type="GO" id="GO:0042026">
    <property type="term" value="P:protein refolding"/>
    <property type="evidence" value="ECO:0007669"/>
    <property type="project" value="InterPro"/>
</dbReference>